<keyword evidence="1" id="KW-1133">Transmembrane helix</keyword>
<feature type="transmembrane region" description="Helical" evidence="1">
    <location>
        <begin position="49"/>
        <end position="69"/>
    </location>
</feature>
<comment type="caution">
    <text evidence="2">The sequence shown here is derived from an EMBL/GenBank/DDBJ whole genome shotgun (WGS) entry which is preliminary data.</text>
</comment>
<keyword evidence="1" id="KW-0472">Membrane</keyword>
<reference evidence="2" key="1">
    <citation type="submission" date="2022-01" db="EMBL/GenBank/DDBJ databases">
        <title>Whole genome-based taxonomy of the Shewanellaceae.</title>
        <authorList>
            <person name="Martin-Rodriguez A.J."/>
        </authorList>
    </citation>
    <scope>NUCLEOTIDE SEQUENCE</scope>
    <source>
        <strain evidence="2">KCTC 23973</strain>
    </source>
</reference>
<evidence type="ECO:0008006" key="4">
    <source>
        <dbReference type="Google" id="ProtNLM"/>
    </source>
</evidence>
<proteinExistence type="predicted"/>
<dbReference type="Proteomes" id="UP001139293">
    <property type="component" value="Unassembled WGS sequence"/>
</dbReference>
<feature type="transmembrane region" description="Helical" evidence="1">
    <location>
        <begin position="21"/>
        <end position="43"/>
    </location>
</feature>
<evidence type="ECO:0000313" key="3">
    <source>
        <dbReference type="Proteomes" id="UP001139293"/>
    </source>
</evidence>
<accession>A0A9X2CF92</accession>
<gene>
    <name evidence="2" type="ORF">L2740_03130</name>
</gene>
<keyword evidence="3" id="KW-1185">Reference proteome</keyword>
<feature type="transmembrane region" description="Helical" evidence="1">
    <location>
        <begin position="208"/>
        <end position="227"/>
    </location>
</feature>
<protein>
    <recommendedName>
        <fullName evidence="4">Cytochrome c assembly protein domain-containing protein</fullName>
    </recommendedName>
</protein>
<evidence type="ECO:0000313" key="2">
    <source>
        <dbReference type="EMBL" id="MCL1137536.1"/>
    </source>
</evidence>
<dbReference type="AlphaFoldDB" id="A0A9X2CF92"/>
<evidence type="ECO:0000256" key="1">
    <source>
        <dbReference type="SAM" id="Phobius"/>
    </source>
</evidence>
<dbReference type="RefSeq" id="WP_248948633.1">
    <property type="nucleotide sequence ID" value="NZ_JAKILB010000002.1"/>
</dbReference>
<feature type="transmembrane region" description="Helical" evidence="1">
    <location>
        <begin position="112"/>
        <end position="136"/>
    </location>
</feature>
<feature type="transmembrane region" description="Helical" evidence="1">
    <location>
        <begin position="176"/>
        <end position="196"/>
    </location>
</feature>
<dbReference type="EMBL" id="JAKILB010000002">
    <property type="protein sequence ID" value="MCL1137536.1"/>
    <property type="molecule type" value="Genomic_DNA"/>
</dbReference>
<keyword evidence="1" id="KW-0812">Transmembrane</keyword>
<feature type="transmembrane region" description="Helical" evidence="1">
    <location>
        <begin position="76"/>
        <end position="92"/>
    </location>
</feature>
<feature type="transmembrane region" description="Helical" evidence="1">
    <location>
        <begin position="148"/>
        <end position="170"/>
    </location>
</feature>
<name>A0A9X2CF92_9GAMM</name>
<sequence length="230" mass="24936">MKDVSLNQTTTLEQRFIAARLASVVVFALAVTALTLINANSLLFPGSSVTTYLVVTAIVGSLAACILPIRNVLQARYAWIVSGFALLLLIYSKTLEPPMGDSAMLTSLWAQLFFLSRPIALGLAIAACVGYLIHAFARDLRLESHSHLLSLLAGTAFLGGEIAGSYWAFIGWGRSWSWSGHFFFSALTYLLFILVFHLPKAWFANGKALALGKAAVLGFICVLMLGYRLS</sequence>
<organism evidence="2 3">
    <name type="scientific">Shewanella pneumatophori</name>
    <dbReference type="NCBI Taxonomy" id="314092"/>
    <lineage>
        <taxon>Bacteria</taxon>
        <taxon>Pseudomonadati</taxon>
        <taxon>Pseudomonadota</taxon>
        <taxon>Gammaproteobacteria</taxon>
        <taxon>Alteromonadales</taxon>
        <taxon>Shewanellaceae</taxon>
        <taxon>Shewanella</taxon>
    </lineage>
</organism>